<dbReference type="Gene3D" id="3.40.50.300">
    <property type="entry name" value="P-loop containing nucleotide triphosphate hydrolases"/>
    <property type="match status" value="1"/>
</dbReference>
<dbReference type="GO" id="GO:0005525">
    <property type="term" value="F:GTP binding"/>
    <property type="evidence" value="ECO:0007669"/>
    <property type="project" value="InterPro"/>
</dbReference>
<feature type="domain" description="G" evidence="6">
    <location>
        <begin position="74"/>
        <end position="190"/>
    </location>
</feature>
<dbReference type="AlphaFoldDB" id="A0A8J7VQP0"/>
<dbReference type="Pfam" id="PF01926">
    <property type="entry name" value="MMR_HSR1"/>
    <property type="match status" value="1"/>
</dbReference>
<reference evidence="7" key="1">
    <citation type="submission" date="2021-04" db="EMBL/GenBank/DDBJ databases">
        <authorList>
            <person name="Karlyshev A.V."/>
        </authorList>
    </citation>
    <scope>NUCLEOTIDE SEQUENCE</scope>
    <source>
        <strain evidence="7">LMG 29479</strain>
    </source>
</reference>
<dbReference type="PANTHER" id="PTHR42714:SF6">
    <property type="entry name" value="TRANSLATION INITIATION FACTOR IF-2"/>
    <property type="match status" value="1"/>
</dbReference>
<dbReference type="GO" id="GO:0030488">
    <property type="term" value="P:tRNA methylation"/>
    <property type="evidence" value="ECO:0007669"/>
    <property type="project" value="TreeGrafter"/>
</dbReference>
<evidence type="ECO:0000256" key="5">
    <source>
        <dbReference type="SAM" id="Phobius"/>
    </source>
</evidence>
<dbReference type="GO" id="GO:0016020">
    <property type="term" value="C:membrane"/>
    <property type="evidence" value="ECO:0007669"/>
    <property type="project" value="UniProtKB-SubCell"/>
</dbReference>
<feature type="transmembrane region" description="Helical" evidence="5">
    <location>
        <begin position="321"/>
        <end position="339"/>
    </location>
</feature>
<comment type="caution">
    <text evidence="7">The sequence shown here is derived from an EMBL/GenBank/DDBJ whole genome shotgun (WGS) entry which is preliminary data.</text>
</comment>
<dbReference type="CDD" id="cd00880">
    <property type="entry name" value="Era_like"/>
    <property type="match status" value="1"/>
</dbReference>
<feature type="transmembrane region" description="Helical" evidence="5">
    <location>
        <begin position="382"/>
        <end position="403"/>
    </location>
</feature>
<keyword evidence="2 5" id="KW-0812">Transmembrane</keyword>
<dbReference type="InterPro" id="IPR006073">
    <property type="entry name" value="GTP-bd"/>
</dbReference>
<keyword evidence="4 5" id="KW-0472">Membrane</keyword>
<evidence type="ECO:0000256" key="4">
    <source>
        <dbReference type="ARBA" id="ARBA00023136"/>
    </source>
</evidence>
<dbReference type="InterPro" id="IPR021147">
    <property type="entry name" value="DUF697"/>
</dbReference>
<dbReference type="GO" id="GO:0005737">
    <property type="term" value="C:cytoplasm"/>
    <property type="evidence" value="ECO:0007669"/>
    <property type="project" value="TreeGrafter"/>
</dbReference>
<keyword evidence="3 5" id="KW-1133">Transmembrane helix</keyword>
<dbReference type="SUPFAM" id="SSF52540">
    <property type="entry name" value="P-loop containing nucleoside triphosphate hydrolases"/>
    <property type="match status" value="1"/>
</dbReference>
<accession>A0A8J7VQP0</accession>
<dbReference type="PANTHER" id="PTHR42714">
    <property type="entry name" value="TRNA MODIFICATION GTPASE GTPBP3"/>
    <property type="match status" value="1"/>
</dbReference>
<name>A0A8J7VQP0_9GAMM</name>
<feature type="transmembrane region" description="Helical" evidence="5">
    <location>
        <begin position="351"/>
        <end position="376"/>
    </location>
</feature>
<sequence>MNWLSRMRGWFGPGAAGAGAAPRRGGETHLDRAADSLRALIEDRSIPKSVREALADDYAEIQALLDKLEQDQLHVAVFGRVSVGKSALLNALAGRDAFASGVLHGTTVRQQRVHWDSAAADAPQLGALVLIDTPGIDELDGEQREALAHEIAERADLVLFVVDADMTAVEHRALGVVAVGGRPLLLVLNKADRYTDAERAALLARLGEHAAGRVRREHIVPAMAAPAPERVLRETPQGEQVVERERGADVEALRRAILTLMEREGRSFAALNAALAAGRLSDAVGARLIALRRAAADRIVHAYCLAKGVAVALNPVPVADLLAAAALDVALVAHLGRVYGMPPSRAEAGRLLAVILGQLAALMGAVWGVHLVASALKLGTGGLSTVATAGAQGALAWYATYVVGRVAERWYAQGRSWGPQGPKQVVREIVESLDRDSILREARAEILGRLRGRDADGGRRR</sequence>
<dbReference type="GO" id="GO:0002098">
    <property type="term" value="P:tRNA wobble uridine modification"/>
    <property type="evidence" value="ECO:0007669"/>
    <property type="project" value="TreeGrafter"/>
</dbReference>
<dbReference type="InterPro" id="IPR027417">
    <property type="entry name" value="P-loop_NTPase"/>
</dbReference>
<evidence type="ECO:0000256" key="1">
    <source>
        <dbReference type="ARBA" id="ARBA00004141"/>
    </source>
</evidence>
<gene>
    <name evidence="7" type="ORF">KB893_01780</name>
</gene>
<evidence type="ECO:0000313" key="7">
    <source>
        <dbReference type="EMBL" id="MBR0561255.1"/>
    </source>
</evidence>
<proteinExistence type="predicted"/>
<evidence type="ECO:0000256" key="2">
    <source>
        <dbReference type="ARBA" id="ARBA00022692"/>
    </source>
</evidence>
<comment type="subcellular location">
    <subcellularLocation>
        <location evidence="1">Membrane</location>
        <topology evidence="1">Multi-pass membrane protein</topology>
    </subcellularLocation>
</comment>
<protein>
    <submittedName>
        <fullName evidence="7">GTP-binding protein</fullName>
    </submittedName>
</protein>
<evidence type="ECO:0000256" key="3">
    <source>
        <dbReference type="ARBA" id="ARBA00022989"/>
    </source>
</evidence>
<organism evidence="7">
    <name type="scientific">Coralloluteibacterium stylophorae</name>
    <dbReference type="NCBI Taxonomy" id="1776034"/>
    <lineage>
        <taxon>Bacteria</taxon>
        <taxon>Pseudomonadati</taxon>
        <taxon>Pseudomonadota</taxon>
        <taxon>Gammaproteobacteria</taxon>
        <taxon>Lysobacterales</taxon>
        <taxon>Lysobacteraceae</taxon>
        <taxon>Coralloluteibacterium</taxon>
    </lineage>
</organism>
<dbReference type="EMBL" id="JAGQFT010000006">
    <property type="protein sequence ID" value="MBR0561255.1"/>
    <property type="molecule type" value="Genomic_DNA"/>
</dbReference>
<dbReference type="Pfam" id="PF05128">
    <property type="entry name" value="DUF697"/>
    <property type="match status" value="1"/>
</dbReference>
<evidence type="ECO:0000259" key="6">
    <source>
        <dbReference type="Pfam" id="PF01926"/>
    </source>
</evidence>